<evidence type="ECO:0000313" key="3">
    <source>
        <dbReference type="Proteomes" id="UP001501758"/>
    </source>
</evidence>
<keyword evidence="3" id="KW-1185">Reference proteome</keyword>
<sequence>MNMNSQEKFTPSYERITNGYKIIADNPNVYPITVQFEFKLKNLKPTTGKQDTFVVPANSKNYEITQLLCIKKGKSYTFSYSTRYQQGDHFLTKYDKEFAYHLPFSKDETHILYQGYDGDFSHQKKNALDFTMEIGTKIMAARGGTVVKVIDSNDKTCPKPKCMEYNNYIRIFHADGTFAEYLHIKKDGAVVKVGDRIEKGQLIAFSGNVGFSTGPHLHFEVYFQRLGERESLKTKFVVATEDAIEELVEKKEYTRKF</sequence>
<dbReference type="Proteomes" id="UP001501758">
    <property type="component" value="Unassembled WGS sequence"/>
</dbReference>
<dbReference type="InterPro" id="IPR011055">
    <property type="entry name" value="Dup_hybrid_motif"/>
</dbReference>
<protein>
    <recommendedName>
        <fullName evidence="1">M23ase beta-sheet core domain-containing protein</fullName>
    </recommendedName>
</protein>
<reference evidence="3" key="1">
    <citation type="journal article" date="2019" name="Int. J. Syst. Evol. Microbiol.">
        <title>The Global Catalogue of Microorganisms (GCM) 10K type strain sequencing project: providing services to taxonomists for standard genome sequencing and annotation.</title>
        <authorList>
            <consortium name="The Broad Institute Genomics Platform"/>
            <consortium name="The Broad Institute Genome Sequencing Center for Infectious Disease"/>
            <person name="Wu L."/>
            <person name="Ma J."/>
        </authorList>
    </citation>
    <scope>NUCLEOTIDE SEQUENCE [LARGE SCALE GENOMIC DNA]</scope>
    <source>
        <strain evidence="3">JCM 15974</strain>
    </source>
</reference>
<gene>
    <name evidence="2" type="ORF">GCM10009430_05720</name>
</gene>
<dbReference type="EMBL" id="BAAAGE010000001">
    <property type="protein sequence ID" value="GAA0713668.1"/>
    <property type="molecule type" value="Genomic_DNA"/>
</dbReference>
<accession>A0ABP3TNG4</accession>
<dbReference type="PANTHER" id="PTHR21666:SF270">
    <property type="entry name" value="MUREIN HYDROLASE ACTIVATOR ENVC"/>
    <property type="match status" value="1"/>
</dbReference>
<dbReference type="Pfam" id="PF01551">
    <property type="entry name" value="Peptidase_M23"/>
    <property type="match status" value="1"/>
</dbReference>
<comment type="caution">
    <text evidence="2">The sequence shown here is derived from an EMBL/GenBank/DDBJ whole genome shotgun (WGS) entry which is preliminary data.</text>
</comment>
<dbReference type="CDD" id="cd12797">
    <property type="entry name" value="M23_peptidase"/>
    <property type="match status" value="1"/>
</dbReference>
<evidence type="ECO:0000313" key="2">
    <source>
        <dbReference type="EMBL" id="GAA0713668.1"/>
    </source>
</evidence>
<dbReference type="InterPro" id="IPR016047">
    <property type="entry name" value="M23ase_b-sheet_dom"/>
</dbReference>
<dbReference type="Gene3D" id="2.70.70.10">
    <property type="entry name" value="Glucose Permease (Domain IIA)"/>
    <property type="match status" value="1"/>
</dbReference>
<feature type="domain" description="M23ase beta-sheet core" evidence="1">
    <location>
        <begin position="124"/>
        <end position="223"/>
    </location>
</feature>
<organism evidence="2 3">
    <name type="scientific">Aquimarina litoralis</name>
    <dbReference type="NCBI Taxonomy" id="584605"/>
    <lineage>
        <taxon>Bacteria</taxon>
        <taxon>Pseudomonadati</taxon>
        <taxon>Bacteroidota</taxon>
        <taxon>Flavobacteriia</taxon>
        <taxon>Flavobacteriales</taxon>
        <taxon>Flavobacteriaceae</taxon>
        <taxon>Aquimarina</taxon>
    </lineage>
</organism>
<dbReference type="InterPro" id="IPR050570">
    <property type="entry name" value="Cell_wall_metabolism_enzyme"/>
</dbReference>
<evidence type="ECO:0000259" key="1">
    <source>
        <dbReference type="Pfam" id="PF01551"/>
    </source>
</evidence>
<proteinExistence type="predicted"/>
<dbReference type="SUPFAM" id="SSF51261">
    <property type="entry name" value="Duplicated hybrid motif"/>
    <property type="match status" value="1"/>
</dbReference>
<name>A0ABP3TNG4_9FLAO</name>
<dbReference type="PANTHER" id="PTHR21666">
    <property type="entry name" value="PEPTIDASE-RELATED"/>
    <property type="match status" value="1"/>
</dbReference>